<dbReference type="RefSeq" id="WP_141608839.1">
    <property type="nucleotide sequence ID" value="NZ_VIGC02000004.1"/>
</dbReference>
<dbReference type="InterPro" id="IPR050596">
    <property type="entry name" value="AspAT/PAT-like"/>
</dbReference>
<dbReference type="SUPFAM" id="SSF53383">
    <property type="entry name" value="PLP-dependent transferases"/>
    <property type="match status" value="1"/>
</dbReference>
<comment type="similarity">
    <text evidence="2">Belongs to the class-I pyridoxal-phosphate-dependent aminotransferase family.</text>
</comment>
<evidence type="ECO:0000259" key="6">
    <source>
        <dbReference type="Pfam" id="PF00155"/>
    </source>
</evidence>
<dbReference type="Gene3D" id="3.90.1150.10">
    <property type="entry name" value="Aspartate Aminotransferase, domain 1"/>
    <property type="match status" value="1"/>
</dbReference>
<dbReference type="AlphaFoldDB" id="A0A540VM82"/>
<feature type="domain" description="Aminotransferase class I/classII large" evidence="6">
    <location>
        <begin position="42"/>
        <end position="391"/>
    </location>
</feature>
<keyword evidence="8" id="KW-1185">Reference proteome</keyword>
<keyword evidence="3 7" id="KW-0032">Aminotransferase</keyword>
<dbReference type="EMBL" id="VIGC01000004">
    <property type="protein sequence ID" value="TQE97243.1"/>
    <property type="molecule type" value="Genomic_DNA"/>
</dbReference>
<protein>
    <submittedName>
        <fullName evidence="7">Aminotransferase class I/II-fold pyridoxal phosphate-dependent enzyme</fullName>
    </submittedName>
</protein>
<dbReference type="InParanoid" id="A0A540VM82"/>
<accession>A0A540VM82</accession>
<dbReference type="InterPro" id="IPR015422">
    <property type="entry name" value="PyrdxlP-dep_Trfase_small"/>
</dbReference>
<dbReference type="Proteomes" id="UP000317371">
    <property type="component" value="Unassembled WGS sequence"/>
</dbReference>
<reference evidence="7 8" key="1">
    <citation type="submission" date="2019-06" db="EMBL/GenBank/DDBJ databases">
        <title>Genome sequence of Litorilinea aerophila BAA-2444.</title>
        <authorList>
            <person name="Maclea K.S."/>
            <person name="Maurais E.G."/>
            <person name="Iannazzi L.C."/>
        </authorList>
    </citation>
    <scope>NUCLEOTIDE SEQUENCE [LARGE SCALE GENOMIC DNA]</scope>
    <source>
        <strain evidence="7 8">ATCC BAA-2444</strain>
    </source>
</reference>
<dbReference type="CDD" id="cd00609">
    <property type="entry name" value="AAT_like"/>
    <property type="match status" value="1"/>
</dbReference>
<dbReference type="GO" id="GO:0030170">
    <property type="term" value="F:pyridoxal phosphate binding"/>
    <property type="evidence" value="ECO:0007669"/>
    <property type="project" value="InterPro"/>
</dbReference>
<dbReference type="InterPro" id="IPR004839">
    <property type="entry name" value="Aminotransferase_I/II_large"/>
</dbReference>
<keyword evidence="5" id="KW-0663">Pyridoxal phosphate</keyword>
<dbReference type="PANTHER" id="PTHR46383:SF1">
    <property type="entry name" value="ASPARTATE AMINOTRANSFERASE"/>
    <property type="match status" value="1"/>
</dbReference>
<keyword evidence="4 7" id="KW-0808">Transferase</keyword>
<dbReference type="InterPro" id="IPR015421">
    <property type="entry name" value="PyrdxlP-dep_Trfase_major"/>
</dbReference>
<sequence>MRLARQLEKLGTETAFAVSGAAAAWAAKGHKVYPFHLGDINIPTPANIVEAAYKAIRDGYTGYCPAAGIPELRAVIADDVGRKRGVTYSAENVSVQPGGKPVIGKFIAAVMDPGDEVLYPNPGYPIYESQIEYQGGVAVPYGYVEKDGGFELDIDAIRRSITPRTKALIYNNYQNPTGAQSTRQEMEELAELALKHDLWVLSDDAYYEMRYSGEPLSIVNLPGMQERTVILYTCSKRFAMTGWRLGAAIGPKEVIDVINKLNTNAESCTTHFIQRAMVEAIPGDTSGPDQILQILRERRDAAVAGLNAIDGISIQAPESTFYLFPNVTKILERKGMSDVNQLMDEALVRTNVSFCTRKHFGRPLPGEKHAYIRLAYSGIDVDDIREGLQRLKEYFESSE</sequence>
<dbReference type="Gene3D" id="3.40.640.10">
    <property type="entry name" value="Type I PLP-dependent aspartate aminotransferase-like (Major domain)"/>
    <property type="match status" value="1"/>
</dbReference>
<organism evidence="7 8">
    <name type="scientific">Litorilinea aerophila</name>
    <dbReference type="NCBI Taxonomy" id="1204385"/>
    <lineage>
        <taxon>Bacteria</taxon>
        <taxon>Bacillati</taxon>
        <taxon>Chloroflexota</taxon>
        <taxon>Caldilineae</taxon>
        <taxon>Caldilineales</taxon>
        <taxon>Caldilineaceae</taxon>
        <taxon>Litorilinea</taxon>
    </lineage>
</organism>
<dbReference type="Pfam" id="PF00155">
    <property type="entry name" value="Aminotran_1_2"/>
    <property type="match status" value="1"/>
</dbReference>
<evidence type="ECO:0000256" key="5">
    <source>
        <dbReference type="ARBA" id="ARBA00022898"/>
    </source>
</evidence>
<evidence type="ECO:0000256" key="1">
    <source>
        <dbReference type="ARBA" id="ARBA00001933"/>
    </source>
</evidence>
<dbReference type="OrthoDB" id="9813612at2"/>
<evidence type="ECO:0000256" key="4">
    <source>
        <dbReference type="ARBA" id="ARBA00022679"/>
    </source>
</evidence>
<name>A0A540VM82_9CHLR</name>
<gene>
    <name evidence="7" type="ORF">FKZ61_04315</name>
</gene>
<evidence type="ECO:0000313" key="8">
    <source>
        <dbReference type="Proteomes" id="UP000317371"/>
    </source>
</evidence>
<evidence type="ECO:0000256" key="3">
    <source>
        <dbReference type="ARBA" id="ARBA00022576"/>
    </source>
</evidence>
<comment type="caution">
    <text evidence="7">The sequence shown here is derived from an EMBL/GenBank/DDBJ whole genome shotgun (WGS) entry which is preliminary data.</text>
</comment>
<dbReference type="PANTHER" id="PTHR46383">
    <property type="entry name" value="ASPARTATE AMINOTRANSFERASE"/>
    <property type="match status" value="1"/>
</dbReference>
<proteinExistence type="inferred from homology"/>
<dbReference type="GO" id="GO:0006520">
    <property type="term" value="P:amino acid metabolic process"/>
    <property type="evidence" value="ECO:0007669"/>
    <property type="project" value="InterPro"/>
</dbReference>
<evidence type="ECO:0000256" key="2">
    <source>
        <dbReference type="ARBA" id="ARBA00007441"/>
    </source>
</evidence>
<evidence type="ECO:0000313" key="7">
    <source>
        <dbReference type="EMBL" id="TQE97243.1"/>
    </source>
</evidence>
<comment type="cofactor">
    <cofactor evidence="1">
        <name>pyridoxal 5'-phosphate</name>
        <dbReference type="ChEBI" id="CHEBI:597326"/>
    </cofactor>
</comment>
<dbReference type="GO" id="GO:0008483">
    <property type="term" value="F:transaminase activity"/>
    <property type="evidence" value="ECO:0007669"/>
    <property type="project" value="UniProtKB-KW"/>
</dbReference>
<dbReference type="InterPro" id="IPR015424">
    <property type="entry name" value="PyrdxlP-dep_Trfase"/>
</dbReference>